<reference evidence="1 2" key="1">
    <citation type="journal article" date="2021" name="Microbiol. Resour. Announc.">
        <title>Complete Genome Sequences of Two Rhodococcus sp. Strains with Large and Linear Chromosomes, Isolated from Apple Rhizosphere.</title>
        <authorList>
            <person name="Benning S."/>
            <person name="Brugnone N."/>
            <person name="Siani R."/>
            <person name="Kublik S."/>
            <person name="Schloter M."/>
            <person name="Rad V."/>
        </authorList>
    </citation>
    <scope>NUCLEOTIDE SEQUENCE [LARGE SCALE GENOMIC DNA]</scope>
    <source>
        <strain evidence="1 2">R79</strain>
    </source>
</reference>
<gene>
    <name evidence="1" type="ORF">JWS13_39065</name>
</gene>
<evidence type="ECO:0000313" key="1">
    <source>
        <dbReference type="EMBL" id="QSE94179.1"/>
    </source>
</evidence>
<proteinExistence type="predicted"/>
<dbReference type="EMBL" id="CP070619">
    <property type="protein sequence ID" value="QSE94179.1"/>
    <property type="molecule type" value="Genomic_DNA"/>
</dbReference>
<evidence type="ECO:0000313" key="2">
    <source>
        <dbReference type="Proteomes" id="UP000662986"/>
    </source>
</evidence>
<dbReference type="Proteomes" id="UP000662986">
    <property type="component" value="Chromosome"/>
</dbReference>
<organism evidence="1 2">
    <name type="scientific">Rhodococcus pseudokoreensis</name>
    <dbReference type="NCBI Taxonomy" id="2811421"/>
    <lineage>
        <taxon>Bacteria</taxon>
        <taxon>Bacillati</taxon>
        <taxon>Actinomycetota</taxon>
        <taxon>Actinomycetes</taxon>
        <taxon>Mycobacteriales</taxon>
        <taxon>Nocardiaceae</taxon>
        <taxon>Rhodococcus</taxon>
    </lineage>
</organism>
<name>A0A974ZXM4_9NOCA</name>
<dbReference type="RefSeq" id="WP_206010611.1">
    <property type="nucleotide sequence ID" value="NZ_CP070619.1"/>
</dbReference>
<reference evidence="1 2" key="2">
    <citation type="journal article" date="2022" name="Arch. Microbiol.">
        <title>Rhodococcus pseudokoreensis sp. nov. isolated from the rhizosphere of young M26 apple rootstocks.</title>
        <authorList>
            <person name="Kampfer P."/>
            <person name="Glaeser S.P."/>
            <person name="Blom J."/>
            <person name="Wolf J."/>
            <person name="Benning S."/>
            <person name="Schloter M."/>
            <person name="Neumann-Schaal M."/>
        </authorList>
    </citation>
    <scope>NUCLEOTIDE SEQUENCE [LARGE SCALE GENOMIC DNA]</scope>
    <source>
        <strain evidence="1 2">R79</strain>
    </source>
</reference>
<keyword evidence="2" id="KW-1185">Reference proteome</keyword>
<protein>
    <recommendedName>
        <fullName evidence="3">Lsr2 protein</fullName>
    </recommendedName>
</protein>
<accession>A0A974ZXM4</accession>
<evidence type="ECO:0008006" key="3">
    <source>
        <dbReference type="Google" id="ProtNLM"/>
    </source>
</evidence>
<sequence>MAITDADHFYLDRAARSLLSTRLDEIYTWVVDELDNAITRQTALGTQETTRQARSDDTADVLDLDASDAAHDLHGTLRAWTHHVCTGRHLPWPGDGRAQHFARWLDRHIIDLALTEQAPTAADEITDAWKRAKNSIDPPQGREFAGPCQSPAQPARSCLGVYVRRGTDSWTCRTCSVTCDINAMQADLHDQVLEYGYTANQLATALSREVGDTVPYERVRNWVRRSKITPIDADDDGTPRYSLNDALTLYNATPSRTAATA</sequence>